<keyword evidence="1" id="KW-0472">Membrane</keyword>
<feature type="domain" description="Glycosyltransferase RgtA/B/C/D-like" evidence="2">
    <location>
        <begin position="59"/>
        <end position="216"/>
    </location>
</feature>
<feature type="transmembrane region" description="Helical" evidence="1">
    <location>
        <begin position="200"/>
        <end position="219"/>
    </location>
</feature>
<keyword evidence="1" id="KW-1133">Transmembrane helix</keyword>
<sequence>MRIIKKFPRIIAAVYAIVLFYVNFIRIFDEALWLDEAFTGNIIRLNIPGLLEATAKDVHPPLYYIITKAFCAIVGEKGWSLHFVSIVPLAVILVFSLTVIWNKFGAEAALIVMTFTSISDAALRFNVEIRMYSWAAMLVFFSYYYFYNILVENRVRDWVLFSVFSLAAAYTHYYALIAVAFFYAFLFFRNIVQRKDIKRILTTIVVAVVVYLPWLIVLVKSLTARINNYWITENSTFADCFNFLVSYKFTIGIWLIIAVMFVLAIAYEIGILHWEKDKEVSSQYIAGYHLFVSKKAESSELVLFIIAGIISVVGTMAVGIGISALLSPFFVTRYIYVVGPVAWLVLGIVFSKMKLSIAWTTILLVYSIYSFIPSYKAVYYEDLDISNRTNMVRSIVANMGENDVIITDFEDPTMPDYYFAGKTYERVLDLNNLVIPDDGKNYWLIVGDTWSYDDIASKLAEQGVECENILDYGLLGHTKILGYKCVK</sequence>
<name>A0A927U9R0_9FIRM</name>
<evidence type="ECO:0000313" key="3">
    <source>
        <dbReference type="EMBL" id="MBE5918595.1"/>
    </source>
</evidence>
<organism evidence="3 4">
    <name type="scientific">Pseudobutyrivibrio ruminis</name>
    <dbReference type="NCBI Taxonomy" id="46206"/>
    <lineage>
        <taxon>Bacteria</taxon>
        <taxon>Bacillati</taxon>
        <taxon>Bacillota</taxon>
        <taxon>Clostridia</taxon>
        <taxon>Lachnospirales</taxon>
        <taxon>Lachnospiraceae</taxon>
        <taxon>Pseudobutyrivibrio</taxon>
    </lineage>
</organism>
<feature type="transmembrane region" description="Helical" evidence="1">
    <location>
        <begin position="251"/>
        <end position="274"/>
    </location>
</feature>
<dbReference type="Pfam" id="PF13231">
    <property type="entry name" value="PMT_2"/>
    <property type="match status" value="1"/>
</dbReference>
<reference evidence="3" key="1">
    <citation type="submission" date="2019-04" db="EMBL/GenBank/DDBJ databases">
        <title>Evolution of Biomass-Degrading Anaerobic Consortia Revealed by Metagenomics.</title>
        <authorList>
            <person name="Peng X."/>
        </authorList>
    </citation>
    <scope>NUCLEOTIDE SEQUENCE</scope>
    <source>
        <strain evidence="3">SIG311</strain>
    </source>
</reference>
<feature type="transmembrane region" description="Helical" evidence="1">
    <location>
        <begin position="79"/>
        <end position="101"/>
    </location>
</feature>
<proteinExistence type="predicted"/>
<accession>A0A927U9R0</accession>
<evidence type="ECO:0000313" key="4">
    <source>
        <dbReference type="Proteomes" id="UP000766246"/>
    </source>
</evidence>
<feature type="transmembrane region" description="Helical" evidence="1">
    <location>
        <begin position="301"/>
        <end position="325"/>
    </location>
</feature>
<dbReference type="AlphaFoldDB" id="A0A927U9R0"/>
<protein>
    <submittedName>
        <fullName evidence="3">Glycosyltransferase family 39 protein</fullName>
    </submittedName>
</protein>
<keyword evidence="1" id="KW-0812">Transmembrane</keyword>
<feature type="transmembrane region" description="Helical" evidence="1">
    <location>
        <begin position="357"/>
        <end position="375"/>
    </location>
</feature>
<feature type="transmembrane region" description="Helical" evidence="1">
    <location>
        <begin position="158"/>
        <end position="188"/>
    </location>
</feature>
<dbReference type="EMBL" id="SVER01000004">
    <property type="protein sequence ID" value="MBE5918595.1"/>
    <property type="molecule type" value="Genomic_DNA"/>
</dbReference>
<evidence type="ECO:0000259" key="2">
    <source>
        <dbReference type="Pfam" id="PF13231"/>
    </source>
</evidence>
<dbReference type="Proteomes" id="UP000766246">
    <property type="component" value="Unassembled WGS sequence"/>
</dbReference>
<feature type="transmembrane region" description="Helical" evidence="1">
    <location>
        <begin position="129"/>
        <end position="146"/>
    </location>
</feature>
<feature type="transmembrane region" description="Helical" evidence="1">
    <location>
        <begin position="331"/>
        <end position="350"/>
    </location>
</feature>
<comment type="caution">
    <text evidence="3">The sequence shown here is derived from an EMBL/GenBank/DDBJ whole genome shotgun (WGS) entry which is preliminary data.</text>
</comment>
<gene>
    <name evidence="3" type="ORF">E7272_02015</name>
</gene>
<feature type="transmembrane region" description="Helical" evidence="1">
    <location>
        <begin position="7"/>
        <end position="28"/>
    </location>
</feature>
<dbReference type="InterPro" id="IPR038731">
    <property type="entry name" value="RgtA/B/C-like"/>
</dbReference>
<evidence type="ECO:0000256" key="1">
    <source>
        <dbReference type="SAM" id="Phobius"/>
    </source>
</evidence>